<dbReference type="PANTHER" id="PTHR19965">
    <property type="entry name" value="RNA AND EXPORT FACTOR BINDING PROTEIN"/>
    <property type="match status" value="1"/>
</dbReference>
<gene>
    <name evidence="5" type="ORF">ABVK25_005971</name>
</gene>
<feature type="compositionally biased region" description="Basic residues" evidence="3">
    <location>
        <begin position="245"/>
        <end position="273"/>
    </location>
</feature>
<feature type="compositionally biased region" description="Acidic residues" evidence="3">
    <location>
        <begin position="327"/>
        <end position="336"/>
    </location>
</feature>
<comment type="caution">
    <text evidence="5">The sequence shown here is derived from an EMBL/GenBank/DDBJ whole genome shotgun (WGS) entry which is preliminary data.</text>
</comment>
<dbReference type="PROSITE" id="PS50102">
    <property type="entry name" value="RRM"/>
    <property type="match status" value="1"/>
</dbReference>
<evidence type="ECO:0000313" key="5">
    <source>
        <dbReference type="EMBL" id="KAL2053667.1"/>
    </source>
</evidence>
<feature type="domain" description="RRM" evidence="4">
    <location>
        <begin position="89"/>
        <end position="166"/>
    </location>
</feature>
<evidence type="ECO:0000256" key="2">
    <source>
        <dbReference type="PROSITE-ProRule" id="PRU00176"/>
    </source>
</evidence>
<organism evidence="5 6">
    <name type="scientific">Lepraria finkii</name>
    <dbReference type="NCBI Taxonomy" id="1340010"/>
    <lineage>
        <taxon>Eukaryota</taxon>
        <taxon>Fungi</taxon>
        <taxon>Dikarya</taxon>
        <taxon>Ascomycota</taxon>
        <taxon>Pezizomycotina</taxon>
        <taxon>Lecanoromycetes</taxon>
        <taxon>OSLEUM clade</taxon>
        <taxon>Lecanoromycetidae</taxon>
        <taxon>Lecanorales</taxon>
        <taxon>Lecanorineae</taxon>
        <taxon>Stereocaulaceae</taxon>
        <taxon>Lepraria</taxon>
    </lineage>
</organism>
<dbReference type="EMBL" id="JBHFEH010000019">
    <property type="protein sequence ID" value="KAL2053667.1"/>
    <property type="molecule type" value="Genomic_DNA"/>
</dbReference>
<dbReference type="InterPro" id="IPR051229">
    <property type="entry name" value="ALYREF_mRNA_export"/>
</dbReference>
<feature type="compositionally biased region" description="Basic and acidic residues" evidence="3">
    <location>
        <begin position="1"/>
        <end position="14"/>
    </location>
</feature>
<dbReference type="InterPro" id="IPR000504">
    <property type="entry name" value="RRM_dom"/>
</dbReference>
<feature type="region of interest" description="Disordered" evidence="3">
    <location>
        <begin position="1"/>
        <end position="86"/>
    </location>
</feature>
<feature type="compositionally biased region" description="Basic and acidic residues" evidence="3">
    <location>
        <begin position="49"/>
        <end position="61"/>
    </location>
</feature>
<evidence type="ECO:0000313" key="6">
    <source>
        <dbReference type="Proteomes" id="UP001590951"/>
    </source>
</evidence>
<reference evidence="5 6" key="1">
    <citation type="submission" date="2024-09" db="EMBL/GenBank/DDBJ databases">
        <title>Rethinking Asexuality: The Enigmatic Case of Functional Sexual Genes in Lepraria (Stereocaulaceae).</title>
        <authorList>
            <person name="Doellman M."/>
            <person name="Sun Y."/>
            <person name="Barcenas-Pena A."/>
            <person name="Lumbsch H.T."/>
            <person name="Grewe F."/>
        </authorList>
    </citation>
    <scope>NUCLEOTIDE SEQUENCE [LARGE SCALE GENOMIC DNA]</scope>
    <source>
        <strain evidence="5 6">Grewe 0041</strain>
    </source>
</reference>
<dbReference type="InterPro" id="IPR025715">
    <property type="entry name" value="FoP_C"/>
</dbReference>
<keyword evidence="6" id="KW-1185">Reference proteome</keyword>
<accession>A0ABR4B728</accession>
<dbReference type="CDD" id="cd12418">
    <property type="entry name" value="RRM_Aly_REF_like"/>
    <property type="match status" value="1"/>
</dbReference>
<dbReference type="SMART" id="SM00360">
    <property type="entry name" value="RRM"/>
    <property type="match status" value="1"/>
</dbReference>
<dbReference type="PANTHER" id="PTHR19965:SF82">
    <property type="entry name" value="THO COMPLEX SUBUNIT 4"/>
    <property type="match status" value="1"/>
</dbReference>
<sequence>MDRPLEDVISERQRRGNRSGRGCRGNNWSRDDSRKWNNRTNSSENIDTDWVHDKYDDDSHTAPRQPYRQPRNARIDRYSPEPEAASAGARLRVDNLHYDLTEDDLEDLFTRIAPITSLSLRFDRAGRSSGTAFVTYSTISSANRAIREFDGANAAGQPIRLTLLPTAPSVDLIRGRAGGAAPLVPRNPFGTAVKPGRSLFERIEEPNGRAVGRSRSRSPGAPRRTDVTKPPPEGVDRYIPSVSGSRRRRSRTRSPRRRSPVSRNRSPIRGRGRGRGENRERGQMMVNGRPRKTQKELDKEMEDYWGSTKANGEANEGQQEQAPAAVVEDDDIDMII</sequence>
<evidence type="ECO:0000256" key="1">
    <source>
        <dbReference type="ARBA" id="ARBA00022884"/>
    </source>
</evidence>
<protein>
    <recommendedName>
        <fullName evidence="4">RRM domain-containing protein</fullName>
    </recommendedName>
</protein>
<dbReference type="SMART" id="SM01218">
    <property type="entry name" value="FoP_duplication"/>
    <property type="match status" value="1"/>
</dbReference>
<dbReference type="Pfam" id="PF00076">
    <property type="entry name" value="RRM_1"/>
    <property type="match status" value="1"/>
</dbReference>
<dbReference type="Gene3D" id="3.30.70.330">
    <property type="match status" value="1"/>
</dbReference>
<feature type="compositionally biased region" description="Low complexity" evidence="3">
    <location>
        <begin position="208"/>
        <end position="222"/>
    </location>
</feature>
<dbReference type="InterPro" id="IPR035979">
    <property type="entry name" value="RBD_domain_sf"/>
</dbReference>
<dbReference type="InterPro" id="IPR012677">
    <property type="entry name" value="Nucleotide-bd_a/b_plait_sf"/>
</dbReference>
<proteinExistence type="predicted"/>
<evidence type="ECO:0000259" key="4">
    <source>
        <dbReference type="PROSITE" id="PS50102"/>
    </source>
</evidence>
<dbReference type="SUPFAM" id="SSF54928">
    <property type="entry name" value="RNA-binding domain, RBD"/>
    <property type="match status" value="1"/>
</dbReference>
<feature type="region of interest" description="Disordered" evidence="3">
    <location>
        <begin position="188"/>
        <end position="336"/>
    </location>
</feature>
<dbReference type="Proteomes" id="UP001590951">
    <property type="component" value="Unassembled WGS sequence"/>
</dbReference>
<dbReference type="Pfam" id="PF13865">
    <property type="entry name" value="FoP_duplication"/>
    <property type="match status" value="1"/>
</dbReference>
<evidence type="ECO:0000256" key="3">
    <source>
        <dbReference type="SAM" id="MobiDB-lite"/>
    </source>
</evidence>
<keyword evidence="1 2" id="KW-0694">RNA-binding</keyword>
<name>A0ABR4B728_9LECA</name>